<feature type="chain" id="PRO_5032809018" evidence="1">
    <location>
        <begin position="27"/>
        <end position="141"/>
    </location>
</feature>
<dbReference type="EMBL" id="JABVXQ010000008">
    <property type="protein sequence ID" value="KAF6094928.1"/>
    <property type="molecule type" value="Genomic_DNA"/>
</dbReference>
<comment type="caution">
    <text evidence="2">The sequence shown here is derived from an EMBL/GenBank/DDBJ whole genome shotgun (WGS) entry which is preliminary data.</text>
</comment>
<accession>A0A833ZL72</accession>
<reference evidence="2 3" key="1">
    <citation type="journal article" date="2020" name="Nature">
        <title>Six reference-quality genomes reveal evolution of bat adaptations.</title>
        <authorList>
            <person name="Jebb D."/>
            <person name="Huang Z."/>
            <person name="Pippel M."/>
            <person name="Hughes G.M."/>
            <person name="Lavrichenko K."/>
            <person name="Devanna P."/>
            <person name="Winkler S."/>
            <person name="Jermiin L.S."/>
            <person name="Skirmuntt E.C."/>
            <person name="Katzourakis A."/>
            <person name="Burkitt-Gray L."/>
            <person name="Ray D.A."/>
            <person name="Sullivan K.A.M."/>
            <person name="Roscito J.G."/>
            <person name="Kirilenko B.M."/>
            <person name="Davalos L.M."/>
            <person name="Corthals A.P."/>
            <person name="Power M.L."/>
            <person name="Jones G."/>
            <person name="Ransome R.D."/>
            <person name="Dechmann D.K.N."/>
            <person name="Locatelli A.G."/>
            <person name="Puechmaille S.J."/>
            <person name="Fedrigo O."/>
            <person name="Jarvis E.D."/>
            <person name="Hiller M."/>
            <person name="Vernes S.C."/>
            <person name="Myers E.W."/>
            <person name="Teeling E.C."/>
        </authorList>
    </citation>
    <scope>NUCLEOTIDE SEQUENCE [LARGE SCALE GENOMIC DNA]</scope>
    <source>
        <strain evidence="2">Bat1K_MPI-CBG_1</strain>
    </source>
</reference>
<keyword evidence="1" id="KW-0732">Signal</keyword>
<gene>
    <name evidence="2" type="ORF">HJG60_011991</name>
</gene>
<name>A0A833ZL72_9CHIR</name>
<organism evidence="2 3">
    <name type="scientific">Phyllostomus discolor</name>
    <name type="common">pale spear-nosed bat</name>
    <dbReference type="NCBI Taxonomy" id="89673"/>
    <lineage>
        <taxon>Eukaryota</taxon>
        <taxon>Metazoa</taxon>
        <taxon>Chordata</taxon>
        <taxon>Craniata</taxon>
        <taxon>Vertebrata</taxon>
        <taxon>Euteleostomi</taxon>
        <taxon>Mammalia</taxon>
        <taxon>Eutheria</taxon>
        <taxon>Laurasiatheria</taxon>
        <taxon>Chiroptera</taxon>
        <taxon>Yangochiroptera</taxon>
        <taxon>Phyllostomidae</taxon>
        <taxon>Phyllostominae</taxon>
        <taxon>Phyllostomus</taxon>
    </lineage>
</organism>
<sequence>MRAFDENHFSWYVILNLCMLPSDADARRTQGGCADQGQPCGVPCRAPRCSCRRGVLSVDIAHSVLPRSSRIAGELEAPTNSNSAEPRRALHSHVAPQSGWAMPSTRGLLCMATPEVPSISSSCTVILSLLLLGIKGRFKSL</sequence>
<evidence type="ECO:0000313" key="3">
    <source>
        <dbReference type="Proteomes" id="UP000664940"/>
    </source>
</evidence>
<dbReference type="Proteomes" id="UP000664940">
    <property type="component" value="Unassembled WGS sequence"/>
</dbReference>
<evidence type="ECO:0000313" key="2">
    <source>
        <dbReference type="EMBL" id="KAF6094928.1"/>
    </source>
</evidence>
<proteinExistence type="predicted"/>
<feature type="signal peptide" evidence="1">
    <location>
        <begin position="1"/>
        <end position="26"/>
    </location>
</feature>
<dbReference type="AlphaFoldDB" id="A0A833ZL72"/>
<evidence type="ECO:0000256" key="1">
    <source>
        <dbReference type="SAM" id="SignalP"/>
    </source>
</evidence>
<protein>
    <submittedName>
        <fullName evidence="2">Uncharacterized protein</fullName>
    </submittedName>
</protein>